<accession>A0A3D8T9X0</accession>
<gene>
    <name evidence="4" type="ORF">BP5796_01080</name>
</gene>
<dbReference type="InterPro" id="IPR014751">
    <property type="entry name" value="XRCC4-like_C"/>
</dbReference>
<feature type="compositionally biased region" description="Basic and acidic residues" evidence="2">
    <location>
        <begin position="301"/>
        <end position="312"/>
    </location>
</feature>
<evidence type="ECO:0000259" key="3">
    <source>
        <dbReference type="Pfam" id="PF21924"/>
    </source>
</evidence>
<feature type="compositionally biased region" description="Basic and acidic residues" evidence="2">
    <location>
        <begin position="270"/>
        <end position="282"/>
    </location>
</feature>
<dbReference type="OrthoDB" id="8064436at2759"/>
<dbReference type="InterPro" id="IPR053962">
    <property type="entry name" value="XRCC4_CC"/>
</dbReference>
<feature type="domain" description="XRCC4 coiled-coil" evidence="3">
    <location>
        <begin position="140"/>
        <end position="203"/>
    </location>
</feature>
<dbReference type="SUPFAM" id="SSF58022">
    <property type="entry name" value="XRCC4, C-terminal oligomerization domain"/>
    <property type="match status" value="1"/>
</dbReference>
<keyword evidence="5" id="KW-1185">Reference proteome</keyword>
<reference evidence="4 5" key="1">
    <citation type="journal article" date="2018" name="IMA Fungus">
        <title>IMA Genome-F 9: Draft genome sequence of Annulohypoxylon stygium, Aspergillus mulundensis, Berkeleyomyces basicola (syn. Thielaviopsis basicola), Ceratocystis smalleyi, two Cercospora beticola strains, Coleophoma cylindrospora, Fusarium fracticaudum, Phialophora cf. hyalina, and Morchella septimelata.</title>
        <authorList>
            <person name="Wingfield B.D."/>
            <person name="Bills G.F."/>
            <person name="Dong Y."/>
            <person name="Huang W."/>
            <person name="Nel W.J."/>
            <person name="Swalarsk-Parry B.S."/>
            <person name="Vaghefi N."/>
            <person name="Wilken P.M."/>
            <person name="An Z."/>
            <person name="de Beer Z.W."/>
            <person name="De Vos L."/>
            <person name="Chen L."/>
            <person name="Duong T.A."/>
            <person name="Gao Y."/>
            <person name="Hammerbacher A."/>
            <person name="Kikkert J.R."/>
            <person name="Li Y."/>
            <person name="Li H."/>
            <person name="Li K."/>
            <person name="Li Q."/>
            <person name="Liu X."/>
            <person name="Ma X."/>
            <person name="Naidoo K."/>
            <person name="Pethybridge S.J."/>
            <person name="Sun J."/>
            <person name="Steenkamp E.T."/>
            <person name="van der Nest M.A."/>
            <person name="van Wyk S."/>
            <person name="Wingfield M.J."/>
            <person name="Xiong C."/>
            <person name="Yue Q."/>
            <person name="Zhang X."/>
        </authorList>
    </citation>
    <scope>NUCLEOTIDE SEQUENCE [LARGE SCALE GENOMIC DNA]</scope>
    <source>
        <strain evidence="4 5">BP5796</strain>
    </source>
</reference>
<feature type="compositionally biased region" description="Acidic residues" evidence="2">
    <location>
        <begin position="250"/>
        <end position="269"/>
    </location>
</feature>
<keyword evidence="1" id="KW-0175">Coiled coil</keyword>
<feature type="compositionally biased region" description="Low complexity" evidence="2">
    <location>
        <begin position="325"/>
        <end position="340"/>
    </location>
</feature>
<organism evidence="4 5">
    <name type="scientific">Coleophoma crateriformis</name>
    <dbReference type="NCBI Taxonomy" id="565419"/>
    <lineage>
        <taxon>Eukaryota</taxon>
        <taxon>Fungi</taxon>
        <taxon>Dikarya</taxon>
        <taxon>Ascomycota</taxon>
        <taxon>Pezizomycotina</taxon>
        <taxon>Leotiomycetes</taxon>
        <taxon>Helotiales</taxon>
        <taxon>Dermateaceae</taxon>
        <taxon>Coleophoma</taxon>
    </lineage>
</organism>
<dbReference type="PANTHER" id="PTHR42067">
    <property type="entry name" value="YALI0C15378P"/>
    <property type="match status" value="1"/>
</dbReference>
<proteinExistence type="predicted"/>
<dbReference type="Pfam" id="PF21924">
    <property type="entry name" value="XRCC4_CC"/>
    <property type="match status" value="1"/>
</dbReference>
<dbReference type="EMBL" id="PDLN01000001">
    <property type="protein sequence ID" value="RDW95317.1"/>
    <property type="molecule type" value="Genomic_DNA"/>
</dbReference>
<evidence type="ECO:0000256" key="1">
    <source>
        <dbReference type="SAM" id="Coils"/>
    </source>
</evidence>
<dbReference type="AlphaFoldDB" id="A0A3D8T9X0"/>
<dbReference type="PANTHER" id="PTHR42067:SF1">
    <property type="entry name" value="MITOTIC APPARATUS PROTEIN P62"/>
    <property type="match status" value="1"/>
</dbReference>
<dbReference type="Gene3D" id="1.20.5.370">
    <property type="match status" value="1"/>
</dbReference>
<dbReference type="Proteomes" id="UP000256328">
    <property type="component" value="Unassembled WGS sequence"/>
</dbReference>
<sequence length="353" mass="38298">MAKRVLRFPRNDADAESDFVLVHITQKSGQPLNAKLIGTEGSNVYVNTLKQAQTSELKSKNFKGSQAEWDQVVGNVLLGTTAGAGLLDGIEVVTSADGKKLKINIRKRIGDITQRLGVIELQQDDDAEGDFSGFDWCGLALQATNASSHKLEDAEKKIKELEAALQESQASNRDFVKAKADHEDDLLQKFSILLNEKKLKIRDQQRLLASAKVDSKKLAAVDATRGPKRTATASGTRKRKTGHNLRGATVEEESEDEFEKMDVDADPAADSDRAVTPDRGSETETEDEGDARAELVPTVAETKDSTRAKNDDGDLLPPPRALPFAKKLAASASKVNAAKNDGSETQSDDDDEL</sequence>
<protein>
    <recommendedName>
        <fullName evidence="3">XRCC4 coiled-coil domain-containing protein</fullName>
    </recommendedName>
</protein>
<feature type="coiled-coil region" evidence="1">
    <location>
        <begin position="144"/>
        <end position="178"/>
    </location>
</feature>
<evidence type="ECO:0000313" key="5">
    <source>
        <dbReference type="Proteomes" id="UP000256328"/>
    </source>
</evidence>
<feature type="region of interest" description="Disordered" evidence="2">
    <location>
        <begin position="218"/>
        <end position="353"/>
    </location>
</feature>
<name>A0A3D8T9X0_9HELO</name>
<evidence type="ECO:0000313" key="4">
    <source>
        <dbReference type="EMBL" id="RDW95317.1"/>
    </source>
</evidence>
<comment type="caution">
    <text evidence="4">The sequence shown here is derived from an EMBL/GenBank/DDBJ whole genome shotgun (WGS) entry which is preliminary data.</text>
</comment>
<evidence type="ECO:0000256" key="2">
    <source>
        <dbReference type="SAM" id="MobiDB-lite"/>
    </source>
</evidence>